<accession>A0A382U0D0</accession>
<feature type="non-terminal residue" evidence="1">
    <location>
        <position position="1"/>
    </location>
</feature>
<name>A0A382U0D0_9ZZZZ</name>
<dbReference type="EMBL" id="UINC01140200">
    <property type="protein sequence ID" value="SVD27201.1"/>
    <property type="molecule type" value="Genomic_DNA"/>
</dbReference>
<reference evidence="1" key="1">
    <citation type="submission" date="2018-05" db="EMBL/GenBank/DDBJ databases">
        <authorList>
            <person name="Lanie J.A."/>
            <person name="Ng W.-L."/>
            <person name="Kazmierczak K.M."/>
            <person name="Andrzejewski T.M."/>
            <person name="Davidsen T.M."/>
            <person name="Wayne K.J."/>
            <person name="Tettelin H."/>
            <person name="Glass J.I."/>
            <person name="Rusch D."/>
            <person name="Podicherti R."/>
            <person name="Tsui H.-C.T."/>
            <person name="Winkler M.E."/>
        </authorList>
    </citation>
    <scope>NUCLEOTIDE SEQUENCE</scope>
</reference>
<protein>
    <submittedName>
        <fullName evidence="1">Uncharacterized protein</fullName>
    </submittedName>
</protein>
<proteinExistence type="predicted"/>
<evidence type="ECO:0000313" key="1">
    <source>
        <dbReference type="EMBL" id="SVD27201.1"/>
    </source>
</evidence>
<gene>
    <name evidence="1" type="ORF">METZ01_LOCUS380055</name>
</gene>
<sequence length="59" mass="6616">VIQDEQTPGISQEPVNILFNPSEVSKKDVWQIDLIEILKILIKILEKTGKKDLKVAGMA</sequence>
<feature type="non-terminal residue" evidence="1">
    <location>
        <position position="59"/>
    </location>
</feature>
<dbReference type="AlphaFoldDB" id="A0A382U0D0"/>
<organism evidence="1">
    <name type="scientific">marine metagenome</name>
    <dbReference type="NCBI Taxonomy" id="408172"/>
    <lineage>
        <taxon>unclassified sequences</taxon>
        <taxon>metagenomes</taxon>
        <taxon>ecological metagenomes</taxon>
    </lineage>
</organism>